<evidence type="ECO:0000259" key="2">
    <source>
        <dbReference type="PROSITE" id="PS50404"/>
    </source>
</evidence>
<dbReference type="SFLD" id="SFLDG00358">
    <property type="entry name" value="Main_(cytGST)"/>
    <property type="match status" value="1"/>
</dbReference>
<reference evidence="4 5" key="1">
    <citation type="submission" date="2017-03" db="EMBL/GenBank/DDBJ databases">
        <title>Genome of the blue death feigning beetle - Asbolus verrucosus.</title>
        <authorList>
            <person name="Rider S.D."/>
        </authorList>
    </citation>
    <scope>NUCLEOTIDE SEQUENCE [LARGE SCALE GENOMIC DNA]</scope>
    <source>
        <strain evidence="4">Butters</strain>
        <tissue evidence="4">Head and leg muscle</tissue>
    </source>
</reference>
<dbReference type="InterPro" id="IPR010987">
    <property type="entry name" value="Glutathione-S-Trfase_C-like"/>
</dbReference>
<dbReference type="CDD" id="cd03177">
    <property type="entry name" value="GST_C_Delta_Epsilon"/>
    <property type="match status" value="1"/>
</dbReference>
<comment type="subunit">
    <text evidence="1">Homodimer.</text>
</comment>
<feature type="domain" description="GST N-terminal" evidence="2">
    <location>
        <begin position="1"/>
        <end position="83"/>
    </location>
</feature>
<dbReference type="EMBL" id="QDEB01083382">
    <property type="protein sequence ID" value="RZC34059.1"/>
    <property type="molecule type" value="Genomic_DNA"/>
</dbReference>
<keyword evidence="4" id="KW-0808">Transferase</keyword>
<keyword evidence="5" id="KW-1185">Reference proteome</keyword>
<feature type="domain" description="GST C-terminal" evidence="3">
    <location>
        <begin position="89"/>
        <end position="215"/>
    </location>
</feature>
<dbReference type="SFLD" id="SFLDS00019">
    <property type="entry name" value="Glutathione_Transferase_(cytos"/>
    <property type="match status" value="1"/>
</dbReference>
<dbReference type="Gene3D" id="3.40.30.10">
    <property type="entry name" value="Glutaredoxin"/>
    <property type="match status" value="1"/>
</dbReference>
<dbReference type="GO" id="GO:0006749">
    <property type="term" value="P:glutathione metabolic process"/>
    <property type="evidence" value="ECO:0007669"/>
    <property type="project" value="TreeGrafter"/>
</dbReference>
<dbReference type="STRING" id="1661398.A0A482VNL8"/>
<dbReference type="AlphaFoldDB" id="A0A482VNL8"/>
<dbReference type="Pfam" id="PF13409">
    <property type="entry name" value="GST_N_2"/>
    <property type="match status" value="1"/>
</dbReference>
<protein>
    <submittedName>
        <fullName evidence="4">Glutathione S-transferase 1</fullName>
    </submittedName>
</protein>
<dbReference type="InterPro" id="IPR036282">
    <property type="entry name" value="Glutathione-S-Trfase_C_sf"/>
</dbReference>
<dbReference type="InterPro" id="IPR004045">
    <property type="entry name" value="Glutathione_S-Trfase_N"/>
</dbReference>
<proteinExistence type="predicted"/>
<dbReference type="SUPFAM" id="SSF52833">
    <property type="entry name" value="Thioredoxin-like"/>
    <property type="match status" value="1"/>
</dbReference>
<evidence type="ECO:0000256" key="1">
    <source>
        <dbReference type="ARBA" id="ARBA00011738"/>
    </source>
</evidence>
<dbReference type="Pfam" id="PF00043">
    <property type="entry name" value="GST_C"/>
    <property type="match status" value="1"/>
</dbReference>
<dbReference type="InterPro" id="IPR036249">
    <property type="entry name" value="Thioredoxin-like_sf"/>
</dbReference>
<dbReference type="Gene3D" id="1.20.1050.10">
    <property type="match status" value="1"/>
</dbReference>
<gene>
    <name evidence="4" type="ORF">BDFB_010001</name>
</gene>
<comment type="caution">
    <text evidence="4">The sequence shown here is derived from an EMBL/GenBank/DDBJ whole genome shotgun (WGS) entry which is preliminary data.</text>
</comment>
<dbReference type="PANTHER" id="PTHR43969:SF8">
    <property type="entry name" value="GLUTATHIONE S TRANSFERASE E13, ISOFORM A-RELATED"/>
    <property type="match status" value="1"/>
</dbReference>
<dbReference type="PANTHER" id="PTHR43969">
    <property type="entry name" value="GLUTATHIONE S TRANSFERASE D10, ISOFORM A-RELATED"/>
    <property type="match status" value="1"/>
</dbReference>
<dbReference type="SUPFAM" id="SSF47616">
    <property type="entry name" value="GST C-terminal domain-like"/>
    <property type="match status" value="1"/>
</dbReference>
<dbReference type="CDD" id="cd03045">
    <property type="entry name" value="GST_N_Delta_Epsilon"/>
    <property type="match status" value="1"/>
</dbReference>
<dbReference type="Proteomes" id="UP000292052">
    <property type="component" value="Unassembled WGS sequence"/>
</dbReference>
<dbReference type="GO" id="GO:0004364">
    <property type="term" value="F:glutathione transferase activity"/>
    <property type="evidence" value="ECO:0007669"/>
    <property type="project" value="TreeGrafter"/>
</dbReference>
<dbReference type="InterPro" id="IPR004046">
    <property type="entry name" value="GST_C"/>
</dbReference>
<dbReference type="PROSITE" id="PS50404">
    <property type="entry name" value="GST_NTER"/>
    <property type="match status" value="1"/>
</dbReference>
<evidence type="ECO:0000259" key="3">
    <source>
        <dbReference type="PROSITE" id="PS50405"/>
    </source>
</evidence>
<evidence type="ECO:0000313" key="5">
    <source>
        <dbReference type="Proteomes" id="UP000292052"/>
    </source>
</evidence>
<organism evidence="4 5">
    <name type="scientific">Asbolus verrucosus</name>
    <name type="common">Desert ironclad beetle</name>
    <dbReference type="NCBI Taxonomy" id="1661398"/>
    <lineage>
        <taxon>Eukaryota</taxon>
        <taxon>Metazoa</taxon>
        <taxon>Ecdysozoa</taxon>
        <taxon>Arthropoda</taxon>
        <taxon>Hexapoda</taxon>
        <taxon>Insecta</taxon>
        <taxon>Pterygota</taxon>
        <taxon>Neoptera</taxon>
        <taxon>Endopterygota</taxon>
        <taxon>Coleoptera</taxon>
        <taxon>Polyphaga</taxon>
        <taxon>Cucujiformia</taxon>
        <taxon>Tenebrionidae</taxon>
        <taxon>Pimeliinae</taxon>
        <taxon>Asbolus</taxon>
    </lineage>
</organism>
<name>A0A482VNL8_ASBVE</name>
<evidence type="ECO:0000313" key="4">
    <source>
        <dbReference type="EMBL" id="RZC34059.1"/>
    </source>
</evidence>
<dbReference type="SFLD" id="SFLDG01153">
    <property type="entry name" value="Main.4:_Theta-like"/>
    <property type="match status" value="1"/>
</dbReference>
<dbReference type="InterPro" id="IPR040079">
    <property type="entry name" value="Glutathione_S-Trfase"/>
</dbReference>
<dbReference type="OrthoDB" id="2309723at2759"/>
<sequence>MAPTLYMVHPSPPVRAVLITAKAIGLNLIEKELNLAEGEHLKSEFLKINPQHTVPTLVEENGFTVWDSHAIMTFIVSKYGSDDTLYPKDLNKRAIVDQRLHFESGMVFPRVLRIVGPIVRSGKKTIDQEDIDSVNEVYKFLEAFLNGRPWMAGNNITVADYSLIGSISTLHVLVPIDAQNYPQVNAWLKKAEKLPEYAANQKGLDMFKEMIKSKLS</sequence>
<dbReference type="PROSITE" id="PS50405">
    <property type="entry name" value="GST_CTER"/>
    <property type="match status" value="1"/>
</dbReference>
<dbReference type="FunFam" id="1.20.1050.10:FF:000007">
    <property type="entry name" value="Glutathione S-transferase 1-1"/>
    <property type="match status" value="1"/>
</dbReference>
<accession>A0A482VNL8</accession>
<dbReference type="FunFam" id="3.40.30.10:FF:000034">
    <property type="entry name" value="glutathione S-transferase 1"/>
    <property type="match status" value="1"/>
</dbReference>